<reference evidence="1" key="1">
    <citation type="journal article" date="2020" name="Nature">
        <title>Giant virus diversity and host interactions through global metagenomics.</title>
        <authorList>
            <person name="Schulz F."/>
            <person name="Roux S."/>
            <person name="Paez-Espino D."/>
            <person name="Jungbluth S."/>
            <person name="Walsh D.A."/>
            <person name="Denef V.J."/>
            <person name="McMahon K.D."/>
            <person name="Konstantinidis K.T."/>
            <person name="Eloe-Fadrosh E.A."/>
            <person name="Kyrpides N.C."/>
            <person name="Woyke T."/>
        </authorList>
    </citation>
    <scope>NUCLEOTIDE SEQUENCE</scope>
    <source>
        <strain evidence="1">GVMAG-S-1016704-121</strain>
    </source>
</reference>
<protein>
    <submittedName>
        <fullName evidence="1">Uncharacterized protein</fullName>
    </submittedName>
</protein>
<organism evidence="1">
    <name type="scientific">viral metagenome</name>
    <dbReference type="NCBI Taxonomy" id="1070528"/>
    <lineage>
        <taxon>unclassified sequences</taxon>
        <taxon>metagenomes</taxon>
        <taxon>organismal metagenomes</taxon>
    </lineage>
</organism>
<name>A0A6C0LWL2_9ZZZZ</name>
<evidence type="ECO:0000313" key="1">
    <source>
        <dbReference type="EMBL" id="QHU33622.1"/>
    </source>
</evidence>
<proteinExistence type="predicted"/>
<sequence length="133" mass="15275">MDLVAALAISPPSSPKHTSPPDEYDALWYLTKCVFIDHGDRSYLKVSDIKVQILKQTLLDILDAHRQRIHGKHERRVTGLTFYNYIKYRVNDCIHLHVEPVDMMEGSDFFLTVFPTGVVHYSDGMLENDVPLC</sequence>
<accession>A0A6C0LWL2</accession>
<dbReference type="AlphaFoldDB" id="A0A6C0LWL2"/>
<dbReference type="EMBL" id="MN740559">
    <property type="protein sequence ID" value="QHU33622.1"/>
    <property type="molecule type" value="Genomic_DNA"/>
</dbReference>